<dbReference type="EMBL" id="BMAV01027395">
    <property type="protein sequence ID" value="GFS59029.1"/>
    <property type="molecule type" value="Genomic_DNA"/>
</dbReference>
<dbReference type="AlphaFoldDB" id="A0A8X6IT29"/>
<gene>
    <name evidence="2" type="ORF">TNIN_232651</name>
</gene>
<organism evidence="2 3">
    <name type="scientific">Trichonephila inaurata madagascariensis</name>
    <dbReference type="NCBI Taxonomy" id="2747483"/>
    <lineage>
        <taxon>Eukaryota</taxon>
        <taxon>Metazoa</taxon>
        <taxon>Ecdysozoa</taxon>
        <taxon>Arthropoda</taxon>
        <taxon>Chelicerata</taxon>
        <taxon>Arachnida</taxon>
        <taxon>Araneae</taxon>
        <taxon>Araneomorphae</taxon>
        <taxon>Entelegynae</taxon>
        <taxon>Araneoidea</taxon>
        <taxon>Nephilidae</taxon>
        <taxon>Trichonephila</taxon>
        <taxon>Trichonephila inaurata</taxon>
    </lineage>
</organism>
<keyword evidence="3" id="KW-1185">Reference proteome</keyword>
<evidence type="ECO:0000313" key="3">
    <source>
        <dbReference type="Proteomes" id="UP000886998"/>
    </source>
</evidence>
<feature type="region of interest" description="Disordered" evidence="1">
    <location>
        <begin position="48"/>
        <end position="74"/>
    </location>
</feature>
<dbReference type="Proteomes" id="UP000886998">
    <property type="component" value="Unassembled WGS sequence"/>
</dbReference>
<proteinExistence type="predicted"/>
<sequence>MKSSCPRGSCISKECKHHGGWARKWAILSSGGLVGIIPQLGSSARTLLKSKTDDREQLREKEYSGSPRLSSPANVCKHVENASAHTPYNSSFLLNAATLSANLSQFSFSPEGKD</sequence>
<protein>
    <submittedName>
        <fullName evidence="2">Uncharacterized protein</fullName>
    </submittedName>
</protein>
<evidence type="ECO:0000313" key="2">
    <source>
        <dbReference type="EMBL" id="GFS59029.1"/>
    </source>
</evidence>
<reference evidence="2" key="1">
    <citation type="submission" date="2020-08" db="EMBL/GenBank/DDBJ databases">
        <title>Multicomponent nature underlies the extraordinary mechanical properties of spider dragline silk.</title>
        <authorList>
            <person name="Kono N."/>
            <person name="Nakamura H."/>
            <person name="Mori M."/>
            <person name="Yoshida Y."/>
            <person name="Ohtoshi R."/>
            <person name="Malay A.D."/>
            <person name="Moran D.A.P."/>
            <person name="Tomita M."/>
            <person name="Numata K."/>
            <person name="Arakawa K."/>
        </authorList>
    </citation>
    <scope>NUCLEOTIDE SEQUENCE</scope>
</reference>
<evidence type="ECO:0000256" key="1">
    <source>
        <dbReference type="SAM" id="MobiDB-lite"/>
    </source>
</evidence>
<feature type="compositionally biased region" description="Basic and acidic residues" evidence="1">
    <location>
        <begin position="50"/>
        <end position="63"/>
    </location>
</feature>
<accession>A0A8X6IT29</accession>
<name>A0A8X6IT29_9ARAC</name>
<comment type="caution">
    <text evidence="2">The sequence shown here is derived from an EMBL/GenBank/DDBJ whole genome shotgun (WGS) entry which is preliminary data.</text>
</comment>